<reference evidence="1" key="1">
    <citation type="submission" date="2021-05" db="EMBL/GenBank/DDBJ databases">
        <authorList>
            <person name="Pan Q."/>
            <person name="Jouanno E."/>
            <person name="Zahm M."/>
            <person name="Klopp C."/>
            <person name="Cabau C."/>
            <person name="Louis A."/>
            <person name="Berthelot C."/>
            <person name="Parey E."/>
            <person name="Roest Crollius H."/>
            <person name="Montfort J."/>
            <person name="Robinson-Rechavi M."/>
            <person name="Bouchez O."/>
            <person name="Lampietro C."/>
            <person name="Lopez Roques C."/>
            <person name="Donnadieu C."/>
            <person name="Postlethwait J."/>
            <person name="Bobe J."/>
            <person name="Dillon D."/>
            <person name="Chandos A."/>
            <person name="von Hippel F."/>
            <person name="Guiguen Y."/>
        </authorList>
    </citation>
    <scope>NUCLEOTIDE SEQUENCE</scope>
    <source>
        <strain evidence="1">YG-Jan2019</strain>
    </source>
</reference>
<gene>
    <name evidence="1" type="ORF">DPEC_G00328340</name>
</gene>
<organism evidence="1 2">
    <name type="scientific">Dallia pectoralis</name>
    <name type="common">Alaska blackfish</name>
    <dbReference type="NCBI Taxonomy" id="75939"/>
    <lineage>
        <taxon>Eukaryota</taxon>
        <taxon>Metazoa</taxon>
        <taxon>Chordata</taxon>
        <taxon>Craniata</taxon>
        <taxon>Vertebrata</taxon>
        <taxon>Euteleostomi</taxon>
        <taxon>Actinopterygii</taxon>
        <taxon>Neopterygii</taxon>
        <taxon>Teleostei</taxon>
        <taxon>Protacanthopterygii</taxon>
        <taxon>Esociformes</taxon>
        <taxon>Umbridae</taxon>
        <taxon>Dallia</taxon>
    </lineage>
</organism>
<evidence type="ECO:0000313" key="2">
    <source>
        <dbReference type="Proteomes" id="UP001157502"/>
    </source>
</evidence>
<accession>A0ACC2F8E5</accession>
<evidence type="ECO:0000313" key="1">
    <source>
        <dbReference type="EMBL" id="KAJ7987618.1"/>
    </source>
</evidence>
<protein>
    <submittedName>
        <fullName evidence="1">Uncharacterized protein</fullName>
    </submittedName>
</protein>
<proteinExistence type="predicted"/>
<name>A0ACC2F8E5_DALPE</name>
<sequence>MEDPVPNVPTMVSRLPKFGSRHAVPTAVVGTAPLTNGTMGKRSPAANTRQNGTVRTATSSPLKWKKEKGDPQKKGGSGADGGIEAGHHPRQLQQSPAVMQEVRKPVVVKVRGSASAPSANDPRTTSSKTGPCVAVPIQAFSGQNLCNGKAAISSQIGGGGRPRTGSVKHGQSLASPGDNLTSSLSFSQSSGSLESVSEENLVRSQSLTYVKRIPSPSQPPIIRSYSFNRASELGRSEVRPSPVLSGGGKGRGVLLIKGGPGLTPGRAGVGATSGVLPPTALRKSLLPSPATNSTKPSALSYRLSRPSLIKQPRPVLTTAAEEVQGDGEESPRRENSVETSPASPDAEEFHGDRVEGTERRISVETPSVTSDPSSITDSPGSTPEGLLEEPATPSVARSLRGLEDMSLSSASSLEHNDNSEEYMDDFDNLGNGGEGILLLPAHDEVQPVLADEDNTDANQHCGGTAMTGLHSFLSDSVDWAAMGITGDRNRLRVLSRRTSQALSGGPDYTHGSSLDLSPSDSGSGGTYMWDEEGLEPLGSSTHPCGSYDSELNSMDILNNLDNLESGCDLDDDDLMLEVDLPEDGSLHSDGTGMSHLANWRRRQLCWTAEDLQNNDNSEVGFEPYDRYPGQDTGLASPHRPVDELTLKHMAEDCCSVKTQLENLKLLLQMEDDSEMDDTITLDTVSPESTEEPIRFPQVEELLREVQELKEDLRNKDRIIAQLTQQMAVPVVTVRCLCQQNSQTRRLTCQDKATQTPPSRGYSPQVLQPSRLGPASVQQPQERLTSSVRSEVPSESPGFEPGCRLGDSKDQPDSHCSPNPTLPAGGVSGFLPRFQRKISDSQGLDGRRFPAKTISSPQLLQSPGSLKKTEIPNKPQQGPTITTTPRSSMAGFPRIVRGIQGRAGLSQGLTASKSRPGKHLTPSRGLACYSSASTLAPVQPASLQPKAPRQIAVFRQLDSGELKASGLGPPSLLRPPKPKSQ</sequence>
<keyword evidence="2" id="KW-1185">Reference proteome</keyword>
<dbReference type="Proteomes" id="UP001157502">
    <property type="component" value="Chromosome 32"/>
</dbReference>
<dbReference type="EMBL" id="CM055759">
    <property type="protein sequence ID" value="KAJ7987618.1"/>
    <property type="molecule type" value="Genomic_DNA"/>
</dbReference>
<comment type="caution">
    <text evidence="1">The sequence shown here is derived from an EMBL/GenBank/DDBJ whole genome shotgun (WGS) entry which is preliminary data.</text>
</comment>